<reference evidence="2" key="1">
    <citation type="submission" date="2021-02" db="EMBL/GenBank/DDBJ databases">
        <authorList>
            <person name="Dougan E. K."/>
            <person name="Rhodes N."/>
            <person name="Thang M."/>
            <person name="Chan C."/>
        </authorList>
    </citation>
    <scope>NUCLEOTIDE SEQUENCE</scope>
</reference>
<feature type="compositionally biased region" description="Basic residues" evidence="1">
    <location>
        <begin position="284"/>
        <end position="305"/>
    </location>
</feature>
<gene>
    <name evidence="2" type="ORF">PGLA1383_LOCUS50884</name>
</gene>
<comment type="caution">
    <text evidence="2">The sequence shown here is derived from an EMBL/GenBank/DDBJ whole genome shotgun (WGS) entry which is preliminary data.</text>
</comment>
<feature type="compositionally biased region" description="Low complexity" evidence="1">
    <location>
        <begin position="171"/>
        <end position="195"/>
    </location>
</feature>
<feature type="compositionally biased region" description="Basic and acidic residues" evidence="1">
    <location>
        <begin position="197"/>
        <end position="218"/>
    </location>
</feature>
<feature type="compositionally biased region" description="Basic and acidic residues" evidence="1">
    <location>
        <begin position="322"/>
        <end position="342"/>
    </location>
</feature>
<feature type="compositionally biased region" description="Basic residues" evidence="1">
    <location>
        <begin position="160"/>
        <end position="170"/>
    </location>
</feature>
<proteinExistence type="predicted"/>
<dbReference type="EMBL" id="CAJNNV010031267">
    <property type="protein sequence ID" value="CAE8635288.1"/>
    <property type="molecule type" value="Genomic_DNA"/>
</dbReference>
<feature type="compositionally biased region" description="Basic and acidic residues" evidence="1">
    <location>
        <begin position="389"/>
        <end position="420"/>
    </location>
</feature>
<dbReference type="AlphaFoldDB" id="A0A813HBK6"/>
<accession>A0A813HBK6</accession>
<name>A0A813HBK6_POLGL</name>
<feature type="compositionally biased region" description="Basic residues" evidence="1">
    <location>
        <begin position="116"/>
        <end position="125"/>
    </location>
</feature>
<evidence type="ECO:0000313" key="3">
    <source>
        <dbReference type="Proteomes" id="UP000654075"/>
    </source>
</evidence>
<organism evidence="2 3">
    <name type="scientific">Polarella glacialis</name>
    <name type="common">Dinoflagellate</name>
    <dbReference type="NCBI Taxonomy" id="89957"/>
    <lineage>
        <taxon>Eukaryota</taxon>
        <taxon>Sar</taxon>
        <taxon>Alveolata</taxon>
        <taxon>Dinophyceae</taxon>
        <taxon>Suessiales</taxon>
        <taxon>Suessiaceae</taxon>
        <taxon>Polarella</taxon>
    </lineage>
</organism>
<dbReference type="Proteomes" id="UP000654075">
    <property type="component" value="Unassembled WGS sequence"/>
</dbReference>
<feature type="region of interest" description="Disordered" evidence="1">
    <location>
        <begin position="540"/>
        <end position="572"/>
    </location>
</feature>
<protein>
    <submittedName>
        <fullName evidence="2">Uncharacterized protein</fullName>
    </submittedName>
</protein>
<feature type="compositionally biased region" description="Low complexity" evidence="1">
    <location>
        <begin position="345"/>
        <end position="387"/>
    </location>
</feature>
<evidence type="ECO:0000256" key="1">
    <source>
        <dbReference type="SAM" id="MobiDB-lite"/>
    </source>
</evidence>
<feature type="region of interest" description="Disordered" evidence="1">
    <location>
        <begin position="65"/>
        <end position="420"/>
    </location>
</feature>
<keyword evidence="3" id="KW-1185">Reference proteome</keyword>
<evidence type="ECO:0000313" key="2">
    <source>
        <dbReference type="EMBL" id="CAE8635288.1"/>
    </source>
</evidence>
<sequence>MLQLIDSPTHACDYQQQQQLPYERRRTLQLRKRTFLAIMTPARSRQIQKLLKTTNSKSALPRVDVMKKSSRKRAQSLFTSTGGDPEAPWILRSQEEQQAAAHCQEEAEVTEALRPTRQKRRRQNRQKSGSCPSKKLPLERQPVQEPVKPCEEEVRQIGDKKKKKSKKRQKQITTTTTTTTTAAAATATITTSQRANGEAKCRSREQREPEQQGEKVGNEEGDELPPALLDWLHSSLEYQTGNIRRGYANNKEERRLQKKQKLEEKQETRPEKQEERMEVEQASRKSRRQDKKRKWRQGRAKKQAQKKLGEKHEQQQLSAQVDRQDTRQAEHQEEQADHEAKQKKGATPTATATTITATATTRTKSTMTATTSTTTTKQQQQHQQQQQERPQDRQEKQTDHEPKQKKEDQEEEKKEERRVDRWMGRIADVGIYNQKKEGYDEEHKGSKDLQFSSGVRSACASSSNFPHVDKDNGVGVFLAALQPEQRIADTTTAPNTTATTITTSATMVNFNNSFNFNASSSSQLQQQFRRFVDKSRAANPFGTQQQSQEPVGESAAPDGEPETPESERSDRCADAPRLNIGDLSNAMLHLPYLWGQLQAGDISQEEFDDARKYLEYDVAEHLELALNAKHPRRKQVLKRIFASDAPVESLWA</sequence>
<feature type="compositionally biased region" description="Basic and acidic residues" evidence="1">
    <location>
        <begin position="148"/>
        <end position="159"/>
    </location>
</feature>
<feature type="compositionally biased region" description="Basic and acidic residues" evidence="1">
    <location>
        <begin position="250"/>
        <end position="283"/>
    </location>
</feature>